<dbReference type="InterPro" id="IPR058240">
    <property type="entry name" value="rSAM_sf"/>
</dbReference>
<dbReference type="RefSeq" id="WP_260749016.1">
    <property type="nucleotide sequence ID" value="NZ_CP092109.1"/>
</dbReference>
<keyword evidence="1 6" id="KW-0004">4Fe-4S</keyword>
<feature type="binding site" evidence="6">
    <location>
        <position position="308"/>
    </location>
    <ligand>
        <name>[4Fe-4S] cluster</name>
        <dbReference type="ChEBI" id="CHEBI:49883"/>
        <note>4Fe-4S-S-AdoMet</note>
    </ligand>
</feature>
<evidence type="ECO:0000256" key="2">
    <source>
        <dbReference type="ARBA" id="ARBA00022691"/>
    </source>
</evidence>
<dbReference type="InterPro" id="IPR006638">
    <property type="entry name" value="Elp3/MiaA/NifB-like_rSAM"/>
</dbReference>
<dbReference type="EMBL" id="CP092109">
    <property type="protein sequence ID" value="UWZ80656.1"/>
    <property type="molecule type" value="Genomic_DNA"/>
</dbReference>
<proteinExistence type="inferred from homology"/>
<evidence type="ECO:0000256" key="4">
    <source>
        <dbReference type="ARBA" id="ARBA00023004"/>
    </source>
</evidence>
<reference evidence="8" key="1">
    <citation type="journal article" date="2022" name="Environ. Microbiol.">
        <title>Geoalkalibacter halelectricus SAP #1 sp. nov. possessing extracellular electron transfer and mineral#reducing capabilities from a haloalkaline environment.</title>
        <authorList>
            <person name="Yadav S."/>
            <person name="Singh R."/>
            <person name="Sundharam S.S."/>
            <person name="Chaudhary S."/>
            <person name="Krishnamurthi S."/>
            <person name="Patil S.A."/>
        </authorList>
    </citation>
    <scope>NUCLEOTIDE SEQUENCE</scope>
    <source>
        <strain evidence="8">SAP-1</strain>
    </source>
</reference>
<dbReference type="Pfam" id="PF08497">
    <property type="entry name" value="Radical_SAM_N"/>
    <property type="match status" value="1"/>
</dbReference>
<evidence type="ECO:0000256" key="3">
    <source>
        <dbReference type="ARBA" id="ARBA00022723"/>
    </source>
</evidence>
<dbReference type="InterPro" id="IPR007197">
    <property type="entry name" value="rSAM"/>
</dbReference>
<dbReference type="PROSITE" id="PS51918">
    <property type="entry name" value="RADICAL_SAM"/>
    <property type="match status" value="1"/>
</dbReference>
<keyword evidence="4 6" id="KW-0408">Iron</keyword>
<evidence type="ECO:0000259" key="7">
    <source>
        <dbReference type="PROSITE" id="PS51918"/>
    </source>
</evidence>
<gene>
    <name evidence="8" type="ORF">L9S41_04465</name>
</gene>
<protein>
    <submittedName>
        <fullName evidence="8">YgiQ family radical SAM protein</fullName>
    </submittedName>
</protein>
<keyword evidence="2 6" id="KW-0949">S-adenosyl-L-methionine</keyword>
<dbReference type="SFLD" id="SFLDG01082">
    <property type="entry name" value="B12-binding_domain_containing"/>
    <property type="match status" value="1"/>
</dbReference>
<dbReference type="InterPro" id="IPR024560">
    <property type="entry name" value="UPF0313_C"/>
</dbReference>
<dbReference type="Proteomes" id="UP001060414">
    <property type="component" value="Chromosome"/>
</dbReference>
<dbReference type="NCBIfam" id="TIGR03904">
    <property type="entry name" value="SAM_YgiQ"/>
    <property type="match status" value="1"/>
</dbReference>
<dbReference type="SFLD" id="SFLDS00029">
    <property type="entry name" value="Radical_SAM"/>
    <property type="match status" value="1"/>
</dbReference>
<accession>A0ABY5ZNI3</accession>
<keyword evidence="5 6" id="KW-0411">Iron-sulfur</keyword>
<evidence type="ECO:0000313" key="9">
    <source>
        <dbReference type="Proteomes" id="UP001060414"/>
    </source>
</evidence>
<organism evidence="8 9">
    <name type="scientific">Geoalkalibacter halelectricus</name>
    <dbReference type="NCBI Taxonomy" id="2847045"/>
    <lineage>
        <taxon>Bacteria</taxon>
        <taxon>Pseudomonadati</taxon>
        <taxon>Thermodesulfobacteriota</taxon>
        <taxon>Desulfuromonadia</taxon>
        <taxon>Desulfuromonadales</taxon>
        <taxon>Geoalkalibacteraceae</taxon>
        <taxon>Geoalkalibacter</taxon>
    </lineage>
</organism>
<dbReference type="HAMAP" id="MF_01251">
    <property type="entry name" value="UPF0313"/>
    <property type="match status" value="1"/>
</dbReference>
<dbReference type="InterPro" id="IPR023404">
    <property type="entry name" value="rSAM_horseshoe"/>
</dbReference>
<dbReference type="InterPro" id="IPR022946">
    <property type="entry name" value="UPF0313"/>
</dbReference>
<comment type="similarity">
    <text evidence="6">Belongs to the UPF0313 family.</text>
</comment>
<comment type="cofactor">
    <cofactor evidence="6">
        <name>[4Fe-4S] cluster</name>
        <dbReference type="ChEBI" id="CHEBI:49883"/>
    </cofactor>
    <text evidence="6">Binds 1 [4Fe-4S] cluster. The cluster is coordinated with 3 cysteines and an exchangeable S-adenosyl-L-methionine.</text>
</comment>
<dbReference type="SFLD" id="SFLDG01069">
    <property type="entry name" value="UPF0313"/>
    <property type="match status" value="1"/>
</dbReference>
<evidence type="ECO:0000256" key="5">
    <source>
        <dbReference type="ARBA" id="ARBA00023014"/>
    </source>
</evidence>
<evidence type="ECO:0000256" key="1">
    <source>
        <dbReference type="ARBA" id="ARBA00022485"/>
    </source>
</evidence>
<name>A0ABY5ZNI3_9BACT</name>
<sequence>MTPAWLPTTRAEMVERGWDELDVLFVSGDAYVDHPAFGVPLLARLLESEGYRVGIIAQPKWKNPAALRVMGRPRLFAAVSAGAMDSLVNRYTAAKKVRNDDAYTPGGQAGARPDRAVIAYTAALKGAFKGLPVVIGGIEASLRRLAHYDFWDDRVRRSVLVDSKADLLVFGMGEAPLLEIARRAAAGEAPREMQDIRGTAVMVPQPEPEALELPSFEKIAQDSASYNEAFRLAAEQANPWSGRPLVQQHATRWVRVNPPTHPLGETELDRLYALPFTRLPHPGYKEKIPAYEQIKFSITAHRGCAGGCAFCAITHHQGKFIQSRSPKSVLAEITELTNHPEFRGTLSDVGGPTANMYGMFCGDEAARRACRRESCLHPRICRHLATGGARAARLLESIRALTGVKHVFVASGVRYDLLDHQQEYFEALLAHHVGGLLKIAPESVVPEVTAIMRKPGPEPLEKFLRYYREACRDSGKRQGVVPYLIAGHPGCTLTHMVDTALFLKRHNLRVEQVQEFTPTPGTLATCIWHTGRDPFSGAAVHAPKDPRERRLQKALLLYHLPENRGDVVAALRACGREDQERELLGNVRAARARRGRQ</sequence>
<dbReference type="SUPFAM" id="SSF102114">
    <property type="entry name" value="Radical SAM enzymes"/>
    <property type="match status" value="1"/>
</dbReference>
<feature type="domain" description="Radical SAM core" evidence="7">
    <location>
        <begin position="290"/>
        <end position="562"/>
    </location>
</feature>
<feature type="binding site" evidence="6">
    <location>
        <position position="311"/>
    </location>
    <ligand>
        <name>[4Fe-4S] cluster</name>
        <dbReference type="ChEBI" id="CHEBI:49883"/>
        <note>4Fe-4S-S-AdoMet</note>
    </ligand>
</feature>
<dbReference type="InterPro" id="IPR013704">
    <property type="entry name" value="UPF0313_N"/>
</dbReference>
<dbReference type="Pfam" id="PF04055">
    <property type="entry name" value="Radical_SAM"/>
    <property type="match status" value="1"/>
</dbReference>
<evidence type="ECO:0000256" key="6">
    <source>
        <dbReference type="HAMAP-Rule" id="MF_01251"/>
    </source>
</evidence>
<dbReference type="SMART" id="SM00729">
    <property type="entry name" value="Elp3"/>
    <property type="match status" value="1"/>
</dbReference>
<dbReference type="PANTHER" id="PTHR32331">
    <property type="entry name" value="UPF0313 PROTEIN YGIQ"/>
    <property type="match status" value="1"/>
</dbReference>
<dbReference type="Pfam" id="PF11842">
    <property type="entry name" value="DUF3362"/>
    <property type="match status" value="1"/>
</dbReference>
<evidence type="ECO:0000313" key="8">
    <source>
        <dbReference type="EMBL" id="UWZ80656.1"/>
    </source>
</evidence>
<keyword evidence="9" id="KW-1185">Reference proteome</keyword>
<keyword evidence="3 6" id="KW-0479">Metal-binding</keyword>
<dbReference type="PANTHER" id="PTHR32331:SF0">
    <property type="entry name" value="UPF0313 PROTEIN YGIQ"/>
    <property type="match status" value="1"/>
</dbReference>
<feature type="binding site" evidence="6">
    <location>
        <position position="304"/>
    </location>
    <ligand>
        <name>[4Fe-4S] cluster</name>
        <dbReference type="ChEBI" id="CHEBI:49883"/>
        <note>4Fe-4S-S-AdoMet</note>
    </ligand>
</feature>
<dbReference type="Gene3D" id="3.80.30.20">
    <property type="entry name" value="tm_1862 like domain"/>
    <property type="match status" value="1"/>
</dbReference>